<dbReference type="Gramene" id="ERN03443">
    <property type="protein sequence ID" value="ERN03443"/>
    <property type="gene ID" value="AMTR_s00003p00265120"/>
</dbReference>
<dbReference type="EMBL" id="KI394358">
    <property type="protein sequence ID" value="ERN03443.1"/>
    <property type="molecule type" value="Genomic_DNA"/>
</dbReference>
<protein>
    <submittedName>
        <fullName evidence="1">Uncharacterized protein</fullName>
    </submittedName>
</protein>
<organism evidence="1 2">
    <name type="scientific">Amborella trichopoda</name>
    <dbReference type="NCBI Taxonomy" id="13333"/>
    <lineage>
        <taxon>Eukaryota</taxon>
        <taxon>Viridiplantae</taxon>
        <taxon>Streptophyta</taxon>
        <taxon>Embryophyta</taxon>
        <taxon>Tracheophyta</taxon>
        <taxon>Spermatophyta</taxon>
        <taxon>Magnoliopsida</taxon>
        <taxon>Amborellales</taxon>
        <taxon>Amborellaceae</taxon>
        <taxon>Amborella</taxon>
    </lineage>
</organism>
<evidence type="ECO:0000313" key="1">
    <source>
        <dbReference type="EMBL" id="ERN03443.1"/>
    </source>
</evidence>
<reference evidence="2" key="1">
    <citation type="journal article" date="2013" name="Science">
        <title>The Amborella genome and the evolution of flowering plants.</title>
        <authorList>
            <consortium name="Amborella Genome Project"/>
        </authorList>
    </citation>
    <scope>NUCLEOTIDE SEQUENCE [LARGE SCALE GENOMIC DNA]</scope>
</reference>
<evidence type="ECO:0000313" key="2">
    <source>
        <dbReference type="Proteomes" id="UP000017836"/>
    </source>
</evidence>
<proteinExistence type="predicted"/>
<accession>W1P697</accession>
<dbReference type="Proteomes" id="UP000017836">
    <property type="component" value="Unassembled WGS sequence"/>
</dbReference>
<name>W1P697_AMBTC</name>
<sequence>MHLPKSQLSQQSPFIFVVRNYIFFFNRVNLKPEVISRVTCGIRHLADVAINGGKNYRSMATNKEMVGDKSYEEVDGKYLVIEHMQMVLDKGLFGILRNIYIN</sequence>
<dbReference type="HOGENOM" id="CLU_2281175_0_0_1"/>
<keyword evidence="2" id="KW-1185">Reference proteome</keyword>
<gene>
    <name evidence="1" type="ORF">AMTR_s00003p00265120</name>
</gene>
<dbReference type="AlphaFoldDB" id="W1P697"/>